<dbReference type="AlphaFoldDB" id="A0A367MAZ8"/>
<evidence type="ECO:0000313" key="2">
    <source>
        <dbReference type="Proteomes" id="UP000253594"/>
    </source>
</evidence>
<accession>A0A367MAZ8</accession>
<dbReference type="EMBL" id="QORE01000313">
    <property type="protein sequence ID" value="RCI74705.1"/>
    <property type="molecule type" value="Genomic_DNA"/>
</dbReference>
<sequence length="222" mass="24838">MRLRRRTTLLLVFAVLLLLAFGYGWHAWRSLLREQGVERLEWQGLGLSAEGIGLRRLALERRGADGASLRLDVEHALLRWPGLSGWRPRLPGLRVEQVALAWQPAAASSDDDSAALDWTSLRETLAWLPEQIHLERFHLDLPCPAGRCEQDGGLDIGRPSGALFPLAAQLRLQQEAQQAQLDAQLFEEPTGWRLRTRAQLDRQALLPLGSQLAPADGDGLWQ</sequence>
<name>A0A367MAZ8_PSEAI</name>
<protein>
    <submittedName>
        <fullName evidence="1">Uncharacterized protein</fullName>
    </submittedName>
</protein>
<comment type="caution">
    <text evidence="1">The sequence shown here is derived from an EMBL/GenBank/DDBJ whole genome shotgun (WGS) entry which is preliminary data.</text>
</comment>
<feature type="non-terminal residue" evidence="1">
    <location>
        <position position="222"/>
    </location>
</feature>
<proteinExistence type="predicted"/>
<gene>
    <name evidence="1" type="ORF">DT376_11560</name>
</gene>
<dbReference type="Pfam" id="PF11739">
    <property type="entry name" value="YdbH-like"/>
    <property type="match status" value="1"/>
</dbReference>
<dbReference type="Proteomes" id="UP000253594">
    <property type="component" value="Unassembled WGS sequence"/>
</dbReference>
<evidence type="ECO:0000313" key="1">
    <source>
        <dbReference type="EMBL" id="RCI74705.1"/>
    </source>
</evidence>
<reference evidence="1 2" key="1">
    <citation type="submission" date="2018-07" db="EMBL/GenBank/DDBJ databases">
        <title>Mechanisms of high-level aminoglycoside resistance among Gram-negative pathogens in Brazil.</title>
        <authorList>
            <person name="Ballaben A.S."/>
            <person name="Darini A.L.C."/>
            <person name="Doi Y."/>
        </authorList>
    </citation>
    <scope>NUCLEOTIDE SEQUENCE [LARGE SCALE GENOMIC DNA]</scope>
    <source>
        <strain evidence="1 2">B2-305</strain>
    </source>
</reference>
<organism evidence="1 2">
    <name type="scientific">Pseudomonas aeruginosa</name>
    <dbReference type="NCBI Taxonomy" id="287"/>
    <lineage>
        <taxon>Bacteria</taxon>
        <taxon>Pseudomonadati</taxon>
        <taxon>Pseudomonadota</taxon>
        <taxon>Gammaproteobacteria</taxon>
        <taxon>Pseudomonadales</taxon>
        <taxon>Pseudomonadaceae</taxon>
        <taxon>Pseudomonas</taxon>
    </lineage>
</organism>
<dbReference type="InterPro" id="IPR021730">
    <property type="entry name" value="YdbH"/>
</dbReference>